<keyword evidence="9" id="KW-1185">Reference proteome</keyword>
<dbReference type="RefSeq" id="WP_096572511.1">
    <property type="nucleotide sequence ID" value="NZ_JAQMTI010000050.1"/>
</dbReference>
<dbReference type="EC" id="2.7.13.3" evidence="2"/>
<sequence>MIRGIICTKPEISCHDLRSSRIQEFCQLQSEQLTNQYPILLARIVYYDCWSKKHQEIINYSDISEKTPKLLSFILTYLHSESWLIDYPAVGQIQEFKIEELHLFSYVFPIGYRNQKPEYIQIITEDPLVENAKNEINKSAILLSKYADLYLDYGRQKSEIKLLEQVLHRVGHQLRNYLGLIGLYANNLCFSLKEQPEYEQAKIIRESIEDIDINLTEIINCGQGEKLRVTPQDLRNLVLETIKHLQPLINEKQVKISIPETSTTLLIDKLQIKQVFHNILNNAIYFSPKSGTITCSWNIFQEEVLIKISDQGKGLSSEDIQKIFTPFYTRRPGGTGLGLTIAKKIILDHHGNLWAQSLSESGAQFCIILPCTKNI</sequence>
<keyword evidence="5 8" id="KW-0418">Kinase</keyword>
<accession>A0ABT4ZM77</accession>
<keyword evidence="3" id="KW-0597">Phosphoprotein</keyword>
<dbReference type="SMART" id="SM00387">
    <property type="entry name" value="HATPase_c"/>
    <property type="match status" value="1"/>
</dbReference>
<dbReference type="SUPFAM" id="SSF55874">
    <property type="entry name" value="ATPase domain of HSP90 chaperone/DNA topoisomerase II/histidine kinase"/>
    <property type="match status" value="1"/>
</dbReference>
<dbReference type="GO" id="GO:0016301">
    <property type="term" value="F:kinase activity"/>
    <property type="evidence" value="ECO:0007669"/>
    <property type="project" value="UniProtKB-KW"/>
</dbReference>
<gene>
    <name evidence="8" type="ORF">PN497_03640</name>
</gene>
<dbReference type="CDD" id="cd00075">
    <property type="entry name" value="HATPase"/>
    <property type="match status" value="1"/>
</dbReference>
<dbReference type="Pfam" id="PF02518">
    <property type="entry name" value="HATPase_c"/>
    <property type="match status" value="1"/>
</dbReference>
<evidence type="ECO:0000256" key="2">
    <source>
        <dbReference type="ARBA" id="ARBA00012438"/>
    </source>
</evidence>
<keyword evidence="6" id="KW-0902">Two-component regulatory system</keyword>
<dbReference type="InterPro" id="IPR036890">
    <property type="entry name" value="HATPase_C_sf"/>
</dbReference>
<dbReference type="PRINTS" id="PR00344">
    <property type="entry name" value="BCTRLSENSOR"/>
</dbReference>
<dbReference type="InterPro" id="IPR003594">
    <property type="entry name" value="HATPase_dom"/>
</dbReference>
<dbReference type="Proteomes" id="UP001211711">
    <property type="component" value="Unassembled WGS sequence"/>
</dbReference>
<evidence type="ECO:0000256" key="1">
    <source>
        <dbReference type="ARBA" id="ARBA00000085"/>
    </source>
</evidence>
<evidence type="ECO:0000313" key="8">
    <source>
        <dbReference type="EMBL" id="MDB9440466.1"/>
    </source>
</evidence>
<dbReference type="Gene3D" id="3.30.565.10">
    <property type="entry name" value="Histidine kinase-like ATPase, C-terminal domain"/>
    <property type="match status" value="1"/>
</dbReference>
<protein>
    <recommendedName>
        <fullName evidence="2">histidine kinase</fullName>
        <ecNumber evidence="2">2.7.13.3</ecNumber>
    </recommendedName>
</protein>
<dbReference type="PROSITE" id="PS50109">
    <property type="entry name" value="HIS_KIN"/>
    <property type="match status" value="1"/>
</dbReference>
<organism evidence="8 9">
    <name type="scientific">Sphaerospermopsis kisseleviana CS-549</name>
    <dbReference type="NCBI Taxonomy" id="3021783"/>
    <lineage>
        <taxon>Bacteria</taxon>
        <taxon>Bacillati</taxon>
        <taxon>Cyanobacteriota</taxon>
        <taxon>Cyanophyceae</taxon>
        <taxon>Nostocales</taxon>
        <taxon>Aphanizomenonaceae</taxon>
        <taxon>Sphaerospermopsis</taxon>
        <taxon>Sphaerospermopsis kisseleviana</taxon>
    </lineage>
</organism>
<dbReference type="EMBL" id="JAQMTI010000050">
    <property type="protein sequence ID" value="MDB9440466.1"/>
    <property type="molecule type" value="Genomic_DNA"/>
</dbReference>
<evidence type="ECO:0000256" key="4">
    <source>
        <dbReference type="ARBA" id="ARBA00022679"/>
    </source>
</evidence>
<evidence type="ECO:0000259" key="7">
    <source>
        <dbReference type="PROSITE" id="PS50109"/>
    </source>
</evidence>
<feature type="domain" description="Histidine kinase" evidence="7">
    <location>
        <begin position="169"/>
        <end position="373"/>
    </location>
</feature>
<evidence type="ECO:0000256" key="6">
    <source>
        <dbReference type="ARBA" id="ARBA00023012"/>
    </source>
</evidence>
<dbReference type="PANTHER" id="PTHR45453">
    <property type="entry name" value="PHOSPHATE REGULON SENSOR PROTEIN PHOR"/>
    <property type="match status" value="1"/>
</dbReference>
<comment type="caution">
    <text evidence="8">The sequence shown here is derived from an EMBL/GenBank/DDBJ whole genome shotgun (WGS) entry which is preliminary data.</text>
</comment>
<evidence type="ECO:0000313" key="9">
    <source>
        <dbReference type="Proteomes" id="UP001211711"/>
    </source>
</evidence>
<proteinExistence type="predicted"/>
<dbReference type="InterPro" id="IPR005467">
    <property type="entry name" value="His_kinase_dom"/>
</dbReference>
<evidence type="ECO:0000256" key="5">
    <source>
        <dbReference type="ARBA" id="ARBA00022777"/>
    </source>
</evidence>
<name>A0ABT4ZM77_9CYAN</name>
<dbReference type="InterPro" id="IPR004358">
    <property type="entry name" value="Sig_transdc_His_kin-like_C"/>
</dbReference>
<dbReference type="InterPro" id="IPR050351">
    <property type="entry name" value="BphY/WalK/GraS-like"/>
</dbReference>
<keyword evidence="4" id="KW-0808">Transferase</keyword>
<comment type="catalytic activity">
    <reaction evidence="1">
        <text>ATP + protein L-histidine = ADP + protein N-phospho-L-histidine.</text>
        <dbReference type="EC" id="2.7.13.3"/>
    </reaction>
</comment>
<evidence type="ECO:0000256" key="3">
    <source>
        <dbReference type="ARBA" id="ARBA00022553"/>
    </source>
</evidence>
<dbReference type="PANTHER" id="PTHR45453:SF1">
    <property type="entry name" value="PHOSPHATE REGULON SENSOR PROTEIN PHOR"/>
    <property type="match status" value="1"/>
</dbReference>
<reference evidence="8 9" key="1">
    <citation type="submission" date="2023-01" db="EMBL/GenBank/DDBJ databases">
        <title>Genomes from the Australian National Cyanobacteria Reference Collection.</title>
        <authorList>
            <person name="Willis A."/>
            <person name="Lee E.M.F."/>
        </authorList>
    </citation>
    <scope>NUCLEOTIDE SEQUENCE [LARGE SCALE GENOMIC DNA]</scope>
    <source>
        <strain evidence="8 9">CS-549</strain>
    </source>
</reference>